<protein>
    <submittedName>
        <fullName evidence="1">Uncharacterized protein</fullName>
    </submittedName>
</protein>
<dbReference type="InterPro" id="IPR006530">
    <property type="entry name" value="YD"/>
</dbReference>
<sequence length="1408" mass="162218">MLAFNIEFYLATVLDYIYKDDRGLNVRYSKIGKVNLLKNVRSTVGTQYQIDYSLSQSSNECPQRYWNMSSLKVYDGYSGDGSDTLFSTFEYGKKHYSRYEREEYGYDTVIIKEYLNGQVYRLKTQAYHSDNFMFKGLMKYDVLTDNTGNKYVENIYDYQAAQIKTGAYRLSDTAFHCLGDVYPVLAYDKTLYYEGQNSPGITTERNYYYTLFGNLSHYIDKGNSAISNDDIESLISYKYDTTNNNYIVSMVDTIKVTDQNGNLFRQRSAEYTTEGSLSKLKVKNSSINSIYEYKYDTYGNIDTVKMPANNNGQILQINYQYDPVVHNYPTQVSNSLGYTSSAIYDYRWGKPVLTTDIAGNRMYYTYDEKGRTRTIIGPKEVGTGNYTIKYEYWDRQKYAVSIEDGVVIKPFLWATTYHYDPEHPTNNIITMTHSDGLGRVIQVRKDIEIGGIDTSVVSGWVYYDGLGRQTEQYQLKYYNGPDPIFTINYLYHPNNYELNMFIDTARNPNPPTTTTYDILDRPLQVTYPNLTTTQNTYGLGQDMNSIKRFKTMTTDQNGKQTKIYSDHRQLKTQITAANNTSTQFEYDALGQLLNSTDPEGQPTSYEYDMMGRRTGRNHPSAGQTNWAYDQVGNLTKQTMSSGEEITYSYNFNQLINVNYSDKYWNNVWYEYGGAGSGNQTGRLIKQQDATGVQEYEYGNMGELIKNRHTYVVPNSEVFTLTTEWEYDSWNRVKQIIYPDNEILTYNYNFGGLLKHVEGNKPNIGTTVYIEDITYDEYEQRTAVINGNQTRTYYTYDPVMRRMTNLKTINPNGDLLKLTYTYDSAGNITQIENTGLNPYVQEYIYDDVYQLDYAEGNWTDNNTSVGYSLKMGYSPSGRILDKILVGQRIDNQNTYTLDYDNKYTYDANNNPYALQNIIDNNTGNEHYFNWDEKGNMIYHNDKSTDNVRRLCWTEDNRLQAVKDNQMGAYYNYDATGERNLKLTGQTIEITQNGQSVYSPVLDQQTLYASALVTVNDKGYTKHYFEEGKRICSKIGSGELQNVNQKVDHMEMDYEAQRSIQTEGITNTYEGCMEITPYINNGNLYDNIIKKYEYQVNSGEPIFYYHSDHLGSASYITDSSGAETQQLVYLPFGEDWVDKKYNTGQFETPYKFNGKEKDQETGYNNFGARYYYYWASIWLSVDPMSDKYPHLTSYNYCANNPVMLVDPEGRDVVPAGSEELNMIRNTLPENERQYVQLDDNGHIDKDLLNSYKSESYNYKALQESVNSDKRIEVSLDDNYNKMDENGVISNVSMPYFPCDAYDCDKDIYGDQPNGLSTGESGTMGVVLLPTDNKSPVNSPDNVIRVIVNKNLSEKGRAESYSHEGNGHALMFVRTNNREKSGHIFSGPKDLNKSLVNMIITSKKETIRNMK</sequence>
<proteinExistence type="predicted"/>
<comment type="caution">
    <text evidence="1">The sequence shown here is derived from an EMBL/GenBank/DDBJ whole genome shotgun (WGS) entry which is preliminary data.</text>
</comment>
<dbReference type="InterPro" id="IPR031325">
    <property type="entry name" value="RHS_repeat"/>
</dbReference>
<dbReference type="NCBIfam" id="TIGR03696">
    <property type="entry name" value="Rhs_assc_core"/>
    <property type="match status" value="1"/>
</dbReference>
<dbReference type="Pfam" id="PF05593">
    <property type="entry name" value="RHS_repeat"/>
    <property type="match status" value="1"/>
</dbReference>
<reference evidence="1" key="1">
    <citation type="submission" date="2019-08" db="EMBL/GenBank/DDBJ databases">
        <authorList>
            <person name="Kucharzyk K."/>
            <person name="Murdoch R.W."/>
            <person name="Higgins S."/>
            <person name="Loffler F."/>
        </authorList>
    </citation>
    <scope>NUCLEOTIDE SEQUENCE</scope>
</reference>
<organism evidence="1">
    <name type="scientific">bioreactor metagenome</name>
    <dbReference type="NCBI Taxonomy" id="1076179"/>
    <lineage>
        <taxon>unclassified sequences</taxon>
        <taxon>metagenomes</taxon>
        <taxon>ecological metagenomes</taxon>
    </lineage>
</organism>
<accession>A0A644W5M7</accession>
<gene>
    <name evidence="1" type="ORF">SDC9_45300</name>
</gene>
<dbReference type="Gene3D" id="2.180.10.10">
    <property type="entry name" value="RHS repeat-associated core"/>
    <property type="match status" value="2"/>
</dbReference>
<dbReference type="InterPro" id="IPR050708">
    <property type="entry name" value="T6SS_VgrG/RHS"/>
</dbReference>
<name>A0A644W5M7_9ZZZZ</name>
<evidence type="ECO:0000313" key="1">
    <source>
        <dbReference type="EMBL" id="MPL99085.1"/>
    </source>
</evidence>
<dbReference type="EMBL" id="VSSQ01000645">
    <property type="protein sequence ID" value="MPL99085.1"/>
    <property type="molecule type" value="Genomic_DNA"/>
</dbReference>
<dbReference type="PANTHER" id="PTHR32305:SF15">
    <property type="entry name" value="PROTEIN RHSA-RELATED"/>
    <property type="match status" value="1"/>
</dbReference>
<dbReference type="PANTHER" id="PTHR32305">
    <property type="match status" value="1"/>
</dbReference>
<dbReference type="NCBIfam" id="TIGR01643">
    <property type="entry name" value="YD_repeat_2x"/>
    <property type="match status" value="1"/>
</dbReference>
<dbReference type="InterPro" id="IPR022385">
    <property type="entry name" value="Rhs_assc_core"/>
</dbReference>